<dbReference type="InterPro" id="IPR050349">
    <property type="entry name" value="WD_LIS1/nudF_dynein_reg"/>
</dbReference>
<keyword evidence="2" id="KW-0677">Repeat</keyword>
<dbReference type="InterPro" id="IPR027417">
    <property type="entry name" value="P-loop_NTPase"/>
</dbReference>
<dbReference type="AlphaFoldDB" id="A0A2V5GXX7"/>
<evidence type="ECO:0000256" key="3">
    <source>
        <dbReference type="PROSITE-ProRule" id="PRU00221"/>
    </source>
</evidence>
<dbReference type="SMART" id="SM00320">
    <property type="entry name" value="WD40"/>
    <property type="match status" value="6"/>
</dbReference>
<dbReference type="CDD" id="cd00200">
    <property type="entry name" value="WD40"/>
    <property type="match status" value="1"/>
</dbReference>
<evidence type="ECO:0000256" key="2">
    <source>
        <dbReference type="ARBA" id="ARBA00022737"/>
    </source>
</evidence>
<name>A0A2V5GXX7_ASPV1</name>
<evidence type="ECO:0000313" key="6">
    <source>
        <dbReference type="EMBL" id="PYI15961.1"/>
    </source>
</evidence>
<sequence>MPPTTSSPREGERPQRSLSSQVETHEAQLKDRSQSLWQTAYSQLDDKDQQILSGYIHRTEIVLDEIVRITEAQYQEYREGAAYKFREYSAKIINATLSVKDIIDTVVAFDPTQHAASAWAIVSFGLTMAKNHKILADVLAECAYIEKNFCSETKSNTGDDPTQPLIKLYKAMLHYAAEIRNNQRGGAGRWIRSCIKAITDQPLTVLENTVNQERDYLLRRLAVGQHLNRAKEAEDILSRIDSLTESMKQLLHQFNLVNLRVAEGAIYNSYLNEHEDFCLPGTRTEVLSEIHKWADSAESRCIFWLQGKAGTGKSTIARTVARSFEEKGSLGATFFFKRGESDRDTARYFISTITKQLVSRHRQLIPDIMETLKNDPNILYKFQSEQFDKLLYRPLEKLHLNYSTIVVIVIDALDECYLENDIKIILKLLSKLEEIRSVPLRVILTSRPEPLIRTGFKDNGGYKGLVLDKRPDSEIKNDIGLFLNHKFAEIRDEYSIHESWPGENKIQELVDMAHPLFIFAATICRFVGDKRWTPEKRLEAILQNTLAISGSRMESTYGPILHQLVSAADDEDATKLLDEFKDIIGVIILLAIPLSVNALASLINKQSVVVHTRLAGFHSVLSVPANSTEDIHSPIRTLHISFRDYLLTAQSDFKIEEEMMHGRIAKHCRQLMSEHLKHNICNLASYGTKRKEIDPVVITQHLTADVQYACQYWVYHLARSQDRISDSEILSFLKKHFLHWLEALAIIGSISDAARLIDTLNERSLLKDSELSEFLDDARRFTLQNSWIAGTAPLQIYCSGLVFAPMKSIIKKSFIGEMKRIKTFPVIEDSWSPCLQTFESNSESIRSVAFSSDGLSLASGAFAGIIKIWDTKTGVNQKTFGAHLGVCQQVLEGHSGWVCSVAFSPNEPILASGSRDKTIRLWNLEKKEPLREFKRHSGTIFSVAFSPDGLTLASGSEDKTIRLWNIRTGECQQVLENSASNSACVYSVAFSPNGLTLASGSSDGAIRLWNIRDGNNPQVLEGHSGWVYSVAFSPNESVLASGFDNGTVKLWDTEKGIWKQTLEGHSKFVHSVAFSSDGSFLTSASYDHTIKIWMKERGIYKEVSKDHLNSACSALRRSDLNSPISSSDNWIAVEGENLLWLPAEYRDFVRHAVKDTTLALGYEDGLVLIIGFCTANEPG</sequence>
<dbReference type="SUPFAM" id="SSF50978">
    <property type="entry name" value="WD40 repeat-like"/>
    <property type="match status" value="1"/>
</dbReference>
<evidence type="ECO:0000256" key="4">
    <source>
        <dbReference type="SAM" id="MobiDB-lite"/>
    </source>
</evidence>
<feature type="repeat" description="WD" evidence="3">
    <location>
        <begin position="838"/>
        <end position="879"/>
    </location>
</feature>
<dbReference type="PRINTS" id="PR00320">
    <property type="entry name" value="GPROTEINBRPT"/>
</dbReference>
<dbReference type="Gene3D" id="3.40.50.300">
    <property type="entry name" value="P-loop containing nucleotide triphosphate hydrolases"/>
    <property type="match status" value="1"/>
</dbReference>
<feature type="repeat" description="WD" evidence="3">
    <location>
        <begin position="891"/>
        <end position="932"/>
    </location>
</feature>
<dbReference type="InterPro" id="IPR020472">
    <property type="entry name" value="WD40_PAC1"/>
</dbReference>
<dbReference type="InterPro" id="IPR019775">
    <property type="entry name" value="WD40_repeat_CS"/>
</dbReference>
<keyword evidence="7" id="KW-1185">Reference proteome</keyword>
<dbReference type="PANTHER" id="PTHR44129">
    <property type="entry name" value="WD REPEAT-CONTAINING PROTEIN POP1"/>
    <property type="match status" value="1"/>
</dbReference>
<dbReference type="Pfam" id="PF00400">
    <property type="entry name" value="WD40"/>
    <property type="match status" value="6"/>
</dbReference>
<keyword evidence="1 3" id="KW-0853">WD repeat</keyword>
<protein>
    <submittedName>
        <fullName evidence="6">NACHT and WD40 domain protein</fullName>
    </submittedName>
</protein>
<evidence type="ECO:0000259" key="5">
    <source>
        <dbReference type="PROSITE" id="PS50837"/>
    </source>
</evidence>
<dbReference type="InterPro" id="IPR007111">
    <property type="entry name" value="NACHT_NTPase"/>
</dbReference>
<gene>
    <name evidence="6" type="ORF">BO99DRAFT_425087</name>
</gene>
<dbReference type="SUPFAM" id="SSF52540">
    <property type="entry name" value="P-loop containing nucleoside triphosphate hydrolases"/>
    <property type="match status" value="1"/>
</dbReference>
<dbReference type="Proteomes" id="UP000249829">
    <property type="component" value="Unassembled WGS sequence"/>
</dbReference>
<feature type="repeat" description="WD" evidence="3">
    <location>
        <begin position="1062"/>
        <end position="1093"/>
    </location>
</feature>
<feature type="domain" description="NACHT" evidence="5">
    <location>
        <begin position="301"/>
        <end position="448"/>
    </location>
</feature>
<dbReference type="EMBL" id="KZ825176">
    <property type="protein sequence ID" value="PYI15961.1"/>
    <property type="molecule type" value="Genomic_DNA"/>
</dbReference>
<proteinExistence type="predicted"/>
<feature type="repeat" description="WD" evidence="3">
    <location>
        <begin position="1020"/>
        <end position="1056"/>
    </location>
</feature>
<evidence type="ECO:0000313" key="7">
    <source>
        <dbReference type="Proteomes" id="UP000249829"/>
    </source>
</evidence>
<dbReference type="STRING" id="1450538.A0A2V5GXX7"/>
<evidence type="ECO:0000256" key="1">
    <source>
        <dbReference type="ARBA" id="ARBA00022574"/>
    </source>
</evidence>
<feature type="repeat" description="WD" evidence="3">
    <location>
        <begin position="933"/>
        <end position="974"/>
    </location>
</feature>
<dbReference type="InterPro" id="IPR056884">
    <property type="entry name" value="NPHP3-like_N"/>
</dbReference>
<dbReference type="Pfam" id="PF24883">
    <property type="entry name" value="NPHP3_N"/>
    <property type="match status" value="1"/>
</dbReference>
<reference evidence="6 7" key="1">
    <citation type="submission" date="2018-02" db="EMBL/GenBank/DDBJ databases">
        <title>The genomes of Aspergillus section Nigri reveals drivers in fungal speciation.</title>
        <authorList>
            <consortium name="DOE Joint Genome Institute"/>
            <person name="Vesth T.C."/>
            <person name="Nybo J."/>
            <person name="Theobald S."/>
            <person name="Brandl J."/>
            <person name="Frisvad J.C."/>
            <person name="Nielsen K.F."/>
            <person name="Lyhne E.K."/>
            <person name="Kogle M.E."/>
            <person name="Kuo A."/>
            <person name="Riley R."/>
            <person name="Clum A."/>
            <person name="Nolan M."/>
            <person name="Lipzen A."/>
            <person name="Salamov A."/>
            <person name="Henrissat B."/>
            <person name="Wiebenga A."/>
            <person name="De vries R.P."/>
            <person name="Grigoriev I.V."/>
            <person name="Mortensen U.H."/>
            <person name="Andersen M.R."/>
            <person name="Baker S.E."/>
        </authorList>
    </citation>
    <scope>NUCLEOTIDE SEQUENCE [LARGE SCALE GENOMIC DNA]</scope>
    <source>
        <strain evidence="6 7">CBS 115571</strain>
    </source>
</reference>
<dbReference type="Gene3D" id="2.130.10.10">
    <property type="entry name" value="YVTN repeat-like/Quinoprotein amine dehydrogenase"/>
    <property type="match status" value="3"/>
</dbReference>
<dbReference type="PROSITE" id="PS00678">
    <property type="entry name" value="WD_REPEATS_1"/>
    <property type="match status" value="4"/>
</dbReference>
<dbReference type="InterPro" id="IPR001680">
    <property type="entry name" value="WD40_rpt"/>
</dbReference>
<accession>A0A2V5GXX7</accession>
<feature type="repeat" description="WD" evidence="3">
    <location>
        <begin position="978"/>
        <end position="1019"/>
    </location>
</feature>
<dbReference type="PROSITE" id="PS50837">
    <property type="entry name" value="NACHT"/>
    <property type="match status" value="1"/>
</dbReference>
<dbReference type="InterPro" id="IPR036322">
    <property type="entry name" value="WD40_repeat_dom_sf"/>
</dbReference>
<dbReference type="OMA" id="AHSDWVE"/>
<dbReference type="PROSITE" id="PS50294">
    <property type="entry name" value="WD_REPEATS_REGION"/>
    <property type="match status" value="6"/>
</dbReference>
<dbReference type="PROSITE" id="PS50082">
    <property type="entry name" value="WD_REPEATS_2"/>
    <property type="match status" value="6"/>
</dbReference>
<dbReference type="InterPro" id="IPR015943">
    <property type="entry name" value="WD40/YVTN_repeat-like_dom_sf"/>
</dbReference>
<organism evidence="6 7">
    <name type="scientific">Aspergillus violaceofuscus (strain CBS 115571)</name>
    <dbReference type="NCBI Taxonomy" id="1450538"/>
    <lineage>
        <taxon>Eukaryota</taxon>
        <taxon>Fungi</taxon>
        <taxon>Dikarya</taxon>
        <taxon>Ascomycota</taxon>
        <taxon>Pezizomycotina</taxon>
        <taxon>Eurotiomycetes</taxon>
        <taxon>Eurotiomycetidae</taxon>
        <taxon>Eurotiales</taxon>
        <taxon>Aspergillaceae</taxon>
        <taxon>Aspergillus</taxon>
    </lineage>
</organism>
<feature type="region of interest" description="Disordered" evidence="4">
    <location>
        <begin position="1"/>
        <end position="30"/>
    </location>
</feature>